<dbReference type="KEGG" id="cpra:CPter91_3066"/>
<dbReference type="PATRIC" id="fig|279113.9.peg.3030"/>
<accession>A0A127Q5U7</accession>
<name>A0A127Q5U7_9BURK</name>
<dbReference type="AlphaFoldDB" id="A0A127Q5U7"/>
<organism evidence="1 2">
    <name type="scientific">Collimonas pratensis</name>
    <dbReference type="NCBI Taxonomy" id="279113"/>
    <lineage>
        <taxon>Bacteria</taxon>
        <taxon>Pseudomonadati</taxon>
        <taxon>Pseudomonadota</taxon>
        <taxon>Betaproteobacteria</taxon>
        <taxon>Burkholderiales</taxon>
        <taxon>Oxalobacteraceae</taxon>
        <taxon>Collimonas</taxon>
    </lineage>
</organism>
<dbReference type="EMBL" id="CP013234">
    <property type="protein sequence ID" value="AMP05403.1"/>
    <property type="molecule type" value="Genomic_DNA"/>
</dbReference>
<reference evidence="1 2" key="1">
    <citation type="submission" date="2015-11" db="EMBL/GenBank/DDBJ databases">
        <title>Exploring the genomic traits of fungus-feeding bacterial genus Collimonas.</title>
        <authorList>
            <person name="Song C."/>
            <person name="Schmidt R."/>
            <person name="de Jager V."/>
            <person name="Krzyzanowska D."/>
            <person name="Jongedijk E."/>
            <person name="Cankar K."/>
            <person name="Beekwilder J."/>
            <person name="van Veen A."/>
            <person name="de Boer W."/>
            <person name="van Veen J.A."/>
            <person name="Garbeva P."/>
        </authorList>
    </citation>
    <scope>NUCLEOTIDE SEQUENCE [LARGE SCALE GENOMIC DNA]</scope>
    <source>
        <strain evidence="1 2">Ter91</strain>
    </source>
</reference>
<evidence type="ECO:0000313" key="2">
    <source>
        <dbReference type="Proteomes" id="UP000074561"/>
    </source>
</evidence>
<evidence type="ECO:0000313" key="1">
    <source>
        <dbReference type="EMBL" id="AMP05403.1"/>
    </source>
</evidence>
<dbReference type="STRING" id="279113.CPter91_3066"/>
<dbReference type="Proteomes" id="UP000074561">
    <property type="component" value="Chromosome"/>
</dbReference>
<protein>
    <submittedName>
        <fullName evidence="1">Uncharacterized protein</fullName>
    </submittedName>
</protein>
<proteinExistence type="predicted"/>
<sequence>MFWLGMAKLQSVQRSDELPSQMQQGFYMFSGKNTRATMA</sequence>
<gene>
    <name evidence="1" type="ORF">CPter91_3066</name>
</gene>